<dbReference type="SUPFAM" id="SSF55124">
    <property type="entry name" value="Nitrite/Sulfite reductase N-terminal domain-like"/>
    <property type="match status" value="1"/>
</dbReference>
<keyword evidence="1" id="KW-0004">4Fe-4S</keyword>
<reference evidence="9 10" key="1">
    <citation type="journal article" date="2014" name="Int. J. Syst. Evol. Microbiol.">
        <title>Celeribacter indicus sp. nov., a polycyclic aromatic hydrocarbon-degrading bacterium from deep-sea sediment and reclassification of Huaishuia halophila as Celeribacter halophilus comb. nov.</title>
        <authorList>
            <person name="Lai Q."/>
            <person name="Cao J."/>
            <person name="Yuan J."/>
            <person name="Li F."/>
            <person name="Shao Z."/>
        </authorList>
    </citation>
    <scope>NUCLEOTIDE SEQUENCE [LARGE SCALE GENOMIC DNA]</scope>
    <source>
        <strain evidence="9">P73</strain>
    </source>
</reference>
<dbReference type="SUPFAM" id="SSF56014">
    <property type="entry name" value="Nitrite and sulphite reductase 4Fe-4S domain-like"/>
    <property type="match status" value="1"/>
</dbReference>
<dbReference type="InterPro" id="IPR012798">
    <property type="entry name" value="Cbl_synth_CobG-like"/>
</dbReference>
<dbReference type="OrthoDB" id="7459360at2"/>
<dbReference type="InterPro" id="IPR005117">
    <property type="entry name" value="NiRdtase/SiRdtase_haem-b_fer"/>
</dbReference>
<feature type="region of interest" description="Disordered" evidence="7">
    <location>
        <begin position="209"/>
        <end position="230"/>
    </location>
</feature>
<evidence type="ECO:0000256" key="6">
    <source>
        <dbReference type="ARBA" id="ARBA00023014"/>
    </source>
</evidence>
<proteinExistence type="predicted"/>
<accession>A0A0B5DWV5</accession>
<dbReference type="GO" id="GO:0020037">
    <property type="term" value="F:heme binding"/>
    <property type="evidence" value="ECO:0007669"/>
    <property type="project" value="InterPro"/>
</dbReference>
<dbReference type="InterPro" id="IPR045854">
    <property type="entry name" value="NO2/SO3_Rdtase_4Fe4S_sf"/>
</dbReference>
<sequence>MSDPVIRGWCPGALRPMRSGDGLVVRLRLPLGRMGPEQALGIAGLSRRHGNGRIDLSARANLQLRGVSEDSHPPLIAALSEMGLIDASPEAEARRNILITPFWRAGDDSEAVARDLAQALRADDAPALSGKFGFAVDCGAQPVLGTVAADIRIERAGEGLICRADGMETGRPVTRKTAARAALDLAEWFVTSGGVQDNRGRMARHLAQGARPPAPWTHVPRGAGRQPPAPGPCEGGVLVALEFGRMEADLLTSLAEFGALRLTPWRMLLIEGATTVPELPGLIASPSDPRLRIDACTGAPDCPQALAATRPLARALAPSLPPEAHLHVSGCTKGCARPAPSDMTLVATGDDRFDLVLDGRAEDPPARRALSQNELLAGSALLKKDL</sequence>
<evidence type="ECO:0000256" key="2">
    <source>
        <dbReference type="ARBA" id="ARBA00022617"/>
    </source>
</evidence>
<name>A0A0B5DWV5_9RHOB</name>
<dbReference type="GO" id="GO:0051539">
    <property type="term" value="F:4 iron, 4 sulfur cluster binding"/>
    <property type="evidence" value="ECO:0007669"/>
    <property type="project" value="UniProtKB-KW"/>
</dbReference>
<dbReference type="AlphaFoldDB" id="A0A0B5DWV5"/>
<dbReference type="PANTHER" id="PTHR32439:SF9">
    <property type="entry name" value="BLR3264 PROTEIN"/>
    <property type="match status" value="1"/>
</dbReference>
<dbReference type="Proteomes" id="UP000031521">
    <property type="component" value="Chromosome"/>
</dbReference>
<keyword evidence="3" id="KW-0479">Metal-binding</keyword>
<evidence type="ECO:0000313" key="10">
    <source>
        <dbReference type="Proteomes" id="UP000031521"/>
    </source>
</evidence>
<evidence type="ECO:0000256" key="1">
    <source>
        <dbReference type="ARBA" id="ARBA00022485"/>
    </source>
</evidence>
<evidence type="ECO:0000256" key="3">
    <source>
        <dbReference type="ARBA" id="ARBA00022723"/>
    </source>
</evidence>
<dbReference type="InterPro" id="IPR051329">
    <property type="entry name" value="NIR_SIR_4Fe-4S"/>
</dbReference>
<dbReference type="Pfam" id="PF03460">
    <property type="entry name" value="NIR_SIR_ferr"/>
    <property type="match status" value="1"/>
</dbReference>
<feature type="domain" description="Nitrite/Sulfite reductase ferredoxin-like" evidence="8">
    <location>
        <begin position="15"/>
        <end position="81"/>
    </location>
</feature>
<dbReference type="GO" id="GO:0016491">
    <property type="term" value="F:oxidoreductase activity"/>
    <property type="evidence" value="ECO:0007669"/>
    <property type="project" value="UniProtKB-KW"/>
</dbReference>
<dbReference type="STRING" id="1208324.P73_0491"/>
<keyword evidence="6" id="KW-0411">Iron-sulfur</keyword>
<dbReference type="GO" id="GO:0046872">
    <property type="term" value="F:metal ion binding"/>
    <property type="evidence" value="ECO:0007669"/>
    <property type="project" value="UniProtKB-KW"/>
</dbReference>
<evidence type="ECO:0000313" key="9">
    <source>
        <dbReference type="EMBL" id="AJE45206.1"/>
    </source>
</evidence>
<dbReference type="RefSeq" id="WP_043868312.1">
    <property type="nucleotide sequence ID" value="NZ_CP004393.1"/>
</dbReference>
<dbReference type="KEGG" id="cid:P73_0491"/>
<keyword evidence="5" id="KW-0408">Iron</keyword>
<evidence type="ECO:0000256" key="4">
    <source>
        <dbReference type="ARBA" id="ARBA00023002"/>
    </source>
</evidence>
<dbReference type="InterPro" id="IPR006066">
    <property type="entry name" value="NO2/SO3_Rdtase_FeS/sirohaem_BS"/>
</dbReference>
<evidence type="ECO:0000256" key="7">
    <source>
        <dbReference type="SAM" id="MobiDB-lite"/>
    </source>
</evidence>
<dbReference type="PROSITE" id="PS00365">
    <property type="entry name" value="NIR_SIR"/>
    <property type="match status" value="1"/>
</dbReference>
<keyword evidence="2" id="KW-0349">Heme</keyword>
<evidence type="ECO:0000259" key="8">
    <source>
        <dbReference type="Pfam" id="PF03460"/>
    </source>
</evidence>
<keyword evidence="4" id="KW-0560">Oxidoreductase</keyword>
<protein>
    <submittedName>
        <fullName evidence="9">Precorrin-3B synthase</fullName>
    </submittedName>
</protein>
<dbReference type="Gene3D" id="3.30.413.10">
    <property type="entry name" value="Sulfite Reductase Hemoprotein, domain 1"/>
    <property type="match status" value="2"/>
</dbReference>
<keyword evidence="10" id="KW-1185">Reference proteome</keyword>
<dbReference type="Gene3D" id="3.90.480.10">
    <property type="entry name" value="Sulfite Reductase Hemoprotein,Domain 2"/>
    <property type="match status" value="1"/>
</dbReference>
<dbReference type="NCBIfam" id="TIGR02435">
    <property type="entry name" value="CobG"/>
    <property type="match status" value="1"/>
</dbReference>
<dbReference type="EMBL" id="CP004393">
    <property type="protein sequence ID" value="AJE45206.1"/>
    <property type="molecule type" value="Genomic_DNA"/>
</dbReference>
<dbReference type="PANTHER" id="PTHR32439">
    <property type="entry name" value="FERREDOXIN--NITRITE REDUCTASE, CHLOROPLASTIC"/>
    <property type="match status" value="1"/>
</dbReference>
<dbReference type="HOGENOM" id="CLU_015667_3_2_5"/>
<organism evidence="9 10">
    <name type="scientific">Celeribacter indicus</name>
    <dbReference type="NCBI Taxonomy" id="1208324"/>
    <lineage>
        <taxon>Bacteria</taxon>
        <taxon>Pseudomonadati</taxon>
        <taxon>Pseudomonadota</taxon>
        <taxon>Alphaproteobacteria</taxon>
        <taxon>Rhodobacterales</taxon>
        <taxon>Roseobacteraceae</taxon>
        <taxon>Celeribacter</taxon>
    </lineage>
</organism>
<gene>
    <name evidence="9" type="ORF">P73_0491</name>
</gene>
<dbReference type="InterPro" id="IPR036136">
    <property type="entry name" value="Nit/Sulf_reduc_fer-like_dom_sf"/>
</dbReference>
<evidence type="ECO:0000256" key="5">
    <source>
        <dbReference type="ARBA" id="ARBA00023004"/>
    </source>
</evidence>